<dbReference type="RefSeq" id="WP_374841353.1">
    <property type="nucleotide sequence ID" value="NZ_JBHEEW010000026.1"/>
</dbReference>
<name>A0ABW3Z249_MYCRA</name>
<dbReference type="GO" id="GO:0008761">
    <property type="term" value="F:UDP-N-acetylglucosamine 2-epimerase activity"/>
    <property type="evidence" value="ECO:0007669"/>
    <property type="project" value="UniProtKB-EC"/>
</dbReference>
<dbReference type="EMBL" id="JBHTNF010000023">
    <property type="protein sequence ID" value="MFD1330329.1"/>
    <property type="molecule type" value="Genomic_DNA"/>
</dbReference>
<gene>
    <name evidence="7" type="primary">wecB</name>
    <name evidence="7" type="ORF">ACFQ33_20785</name>
</gene>
<accession>A0ABW3Z249</accession>
<dbReference type="InterPro" id="IPR029767">
    <property type="entry name" value="WecB-like"/>
</dbReference>
<organism evidence="7 8">
    <name type="scientific">Mycoplana ramosa</name>
    <name type="common">Mycoplana bullata</name>
    <dbReference type="NCBI Taxonomy" id="40837"/>
    <lineage>
        <taxon>Bacteria</taxon>
        <taxon>Pseudomonadati</taxon>
        <taxon>Pseudomonadota</taxon>
        <taxon>Alphaproteobacteria</taxon>
        <taxon>Hyphomicrobiales</taxon>
        <taxon>Rhizobiaceae</taxon>
        <taxon>Mycoplana</taxon>
    </lineage>
</organism>
<dbReference type="CDD" id="cd03786">
    <property type="entry name" value="GTB_UDP-GlcNAc_2-Epimerase"/>
    <property type="match status" value="1"/>
</dbReference>
<reference evidence="8" key="1">
    <citation type="journal article" date="2019" name="Int. J. Syst. Evol. Microbiol.">
        <title>The Global Catalogue of Microorganisms (GCM) 10K type strain sequencing project: providing services to taxonomists for standard genome sequencing and annotation.</title>
        <authorList>
            <consortium name="The Broad Institute Genomics Platform"/>
            <consortium name="The Broad Institute Genome Sequencing Center for Infectious Disease"/>
            <person name="Wu L."/>
            <person name="Ma J."/>
        </authorList>
    </citation>
    <scope>NUCLEOTIDE SEQUENCE [LARGE SCALE GENOMIC DNA]</scope>
    <source>
        <strain evidence="8">CCUG 55609</strain>
    </source>
</reference>
<comment type="similarity">
    <text evidence="3 5">Belongs to the UDP-N-acetylglucosamine 2-epimerase family.</text>
</comment>
<dbReference type="PANTHER" id="PTHR43174:SF2">
    <property type="entry name" value="UDP-N-ACETYLGLUCOSAMINE 2-EPIMERASE"/>
    <property type="match status" value="1"/>
</dbReference>
<feature type="domain" description="UDP-N-acetylglucosamine 2-epimerase" evidence="6">
    <location>
        <begin position="23"/>
        <end position="364"/>
    </location>
</feature>
<evidence type="ECO:0000256" key="4">
    <source>
        <dbReference type="ARBA" id="ARBA00038858"/>
    </source>
</evidence>
<dbReference type="Gene3D" id="3.40.50.2000">
    <property type="entry name" value="Glycogen Phosphorylase B"/>
    <property type="match status" value="2"/>
</dbReference>
<dbReference type="Proteomes" id="UP001597173">
    <property type="component" value="Unassembled WGS sequence"/>
</dbReference>
<evidence type="ECO:0000256" key="3">
    <source>
        <dbReference type="ARBA" id="ARBA00038209"/>
    </source>
</evidence>
<keyword evidence="1 5" id="KW-0413">Isomerase</keyword>
<evidence type="ECO:0000256" key="2">
    <source>
        <dbReference type="ARBA" id="ARBA00036080"/>
    </source>
</evidence>
<dbReference type="EC" id="5.1.3.14" evidence="4"/>
<proteinExistence type="inferred from homology"/>
<evidence type="ECO:0000256" key="1">
    <source>
        <dbReference type="ARBA" id="ARBA00023235"/>
    </source>
</evidence>
<dbReference type="PANTHER" id="PTHR43174">
    <property type="entry name" value="UDP-N-ACETYLGLUCOSAMINE 2-EPIMERASE"/>
    <property type="match status" value="1"/>
</dbReference>
<protein>
    <recommendedName>
        <fullName evidence="4">UDP-N-acetylglucosamine 2-epimerase (non-hydrolyzing)</fullName>
        <ecNumber evidence="4">5.1.3.14</ecNumber>
    </recommendedName>
</protein>
<evidence type="ECO:0000313" key="8">
    <source>
        <dbReference type="Proteomes" id="UP001597173"/>
    </source>
</evidence>
<dbReference type="NCBIfam" id="TIGR00236">
    <property type="entry name" value="wecB"/>
    <property type="match status" value="1"/>
</dbReference>
<dbReference type="SUPFAM" id="SSF53756">
    <property type="entry name" value="UDP-Glycosyltransferase/glycogen phosphorylase"/>
    <property type="match status" value="1"/>
</dbReference>
<dbReference type="Pfam" id="PF02350">
    <property type="entry name" value="Epimerase_2"/>
    <property type="match status" value="1"/>
</dbReference>
<comment type="catalytic activity">
    <reaction evidence="2">
        <text>UDP-N-acetyl-alpha-D-glucosamine = UDP-N-acetyl-alpha-D-mannosamine</text>
        <dbReference type="Rhea" id="RHEA:17213"/>
        <dbReference type="ChEBI" id="CHEBI:57705"/>
        <dbReference type="ChEBI" id="CHEBI:68623"/>
        <dbReference type="EC" id="5.1.3.14"/>
    </reaction>
</comment>
<evidence type="ECO:0000259" key="6">
    <source>
        <dbReference type="Pfam" id="PF02350"/>
    </source>
</evidence>
<dbReference type="InterPro" id="IPR003331">
    <property type="entry name" value="UDP_GlcNAc_Epimerase_2_dom"/>
</dbReference>
<evidence type="ECO:0000256" key="5">
    <source>
        <dbReference type="RuleBase" id="RU003513"/>
    </source>
</evidence>
<sequence length="400" mass="43079">MRKIMVVYGTRPEAVKMAPLIAELGRSRHCTPIVAVTGQHREMLDQVNRLFGIQPHHDLDIIAQSQTLESITARVLQGVSRVIEAEAPDALVVQGDTTTCFAAALASFYRKVPLIHLEAGLRTGDRHNPFPEEINRRLTTQLAVLHLAPTRTSKANLLNDGIAERDVVVTGNTVIDALLHVSAGGAKSGNPDVERVAGRKCVLITAHRRESWGEPMAQAARAIARLARAFPDVAFLLPAHLNPAVRAVLLPPLEGLQNVVVTGPLDYGDFVKAMAGSSIVLTDSGGVQEEAPTFGKPVLVMRDTTERPEAVAAGTVQLVGTAEDRIFDAASRLLTDRKAYQAMARAVNPYGDGRAAMRSVQAIEHFFSLADRPAEFDPGVKVEEKRSAPGAARIVDDFAA</sequence>
<evidence type="ECO:0000313" key="7">
    <source>
        <dbReference type="EMBL" id="MFD1330329.1"/>
    </source>
</evidence>
<comment type="caution">
    <text evidence="7">The sequence shown here is derived from an EMBL/GenBank/DDBJ whole genome shotgun (WGS) entry which is preliminary data.</text>
</comment>
<keyword evidence="8" id="KW-1185">Reference proteome</keyword>